<evidence type="ECO:0000259" key="6">
    <source>
        <dbReference type="Pfam" id="PF12708"/>
    </source>
</evidence>
<proteinExistence type="predicted"/>
<reference evidence="7 8" key="1">
    <citation type="submission" date="2020-10" db="EMBL/GenBank/DDBJ databases">
        <title>The Coptis chinensis genome and diversification of protoberbering-type alkaloids.</title>
        <authorList>
            <person name="Wang B."/>
            <person name="Shu S."/>
            <person name="Song C."/>
            <person name="Liu Y."/>
        </authorList>
    </citation>
    <scope>NUCLEOTIDE SEQUENCE [LARGE SCALE GENOMIC DNA]</scope>
    <source>
        <strain evidence="7">HL-2020</strain>
        <tissue evidence="7">Leaf</tissue>
    </source>
</reference>
<evidence type="ECO:0000313" key="7">
    <source>
        <dbReference type="EMBL" id="KAF9609707.1"/>
    </source>
</evidence>
<dbReference type="Proteomes" id="UP000631114">
    <property type="component" value="Unassembled WGS sequence"/>
</dbReference>
<keyword evidence="5" id="KW-1133">Transmembrane helix</keyword>
<feature type="compositionally biased region" description="Basic and acidic residues" evidence="4">
    <location>
        <begin position="1"/>
        <end position="14"/>
    </location>
</feature>
<evidence type="ECO:0000313" key="8">
    <source>
        <dbReference type="Proteomes" id="UP000631114"/>
    </source>
</evidence>
<comment type="caution">
    <text evidence="7">The sequence shown here is derived from an EMBL/GenBank/DDBJ whole genome shotgun (WGS) entry which is preliminary data.</text>
</comment>
<protein>
    <recommendedName>
        <fullName evidence="6">Rhamnogalacturonase A/B/Epimerase-like pectate lyase domain-containing protein</fullName>
    </recommendedName>
</protein>
<keyword evidence="2" id="KW-0964">Secreted</keyword>
<dbReference type="OrthoDB" id="850923at2759"/>
<feature type="transmembrane region" description="Helical" evidence="5">
    <location>
        <begin position="184"/>
        <end position="204"/>
    </location>
</feature>
<name>A0A835I403_9MAGN</name>
<gene>
    <name evidence="7" type="ORF">IFM89_017906</name>
</gene>
<evidence type="ECO:0000256" key="4">
    <source>
        <dbReference type="SAM" id="MobiDB-lite"/>
    </source>
</evidence>
<dbReference type="GO" id="GO:0071555">
    <property type="term" value="P:cell wall organization"/>
    <property type="evidence" value="ECO:0007669"/>
    <property type="project" value="UniProtKB-KW"/>
</dbReference>
<accession>A0A835I403</accession>
<dbReference type="SUPFAM" id="SSF51126">
    <property type="entry name" value="Pectin lyase-like"/>
    <property type="match status" value="1"/>
</dbReference>
<dbReference type="Gene3D" id="2.160.20.10">
    <property type="entry name" value="Single-stranded right-handed beta-helix, Pectin lyase-like"/>
    <property type="match status" value="1"/>
</dbReference>
<dbReference type="EMBL" id="JADFTS010000004">
    <property type="protein sequence ID" value="KAF9609707.1"/>
    <property type="molecule type" value="Genomic_DNA"/>
</dbReference>
<dbReference type="InterPro" id="IPR024535">
    <property type="entry name" value="RHGA/B-epi-like_pectate_lyase"/>
</dbReference>
<feature type="domain" description="Rhamnogalacturonase A/B/Epimerase-like pectate lyase" evidence="6">
    <location>
        <begin position="207"/>
        <end position="275"/>
    </location>
</feature>
<evidence type="ECO:0000256" key="2">
    <source>
        <dbReference type="ARBA" id="ARBA00022525"/>
    </source>
</evidence>
<feature type="region of interest" description="Disordered" evidence="4">
    <location>
        <begin position="1"/>
        <end position="76"/>
    </location>
</feature>
<keyword evidence="5" id="KW-0812">Transmembrane</keyword>
<evidence type="ECO:0000256" key="3">
    <source>
        <dbReference type="ARBA" id="ARBA00023316"/>
    </source>
</evidence>
<comment type="subcellular location">
    <subcellularLocation>
        <location evidence="1">Secreted</location>
    </subcellularLocation>
</comment>
<dbReference type="PANTHER" id="PTHR31375">
    <property type="match status" value="1"/>
</dbReference>
<dbReference type="InterPro" id="IPR012334">
    <property type="entry name" value="Pectin_lyas_fold"/>
</dbReference>
<evidence type="ECO:0000256" key="1">
    <source>
        <dbReference type="ARBA" id="ARBA00004613"/>
    </source>
</evidence>
<keyword evidence="8" id="KW-1185">Reference proteome</keyword>
<dbReference type="InterPro" id="IPR011050">
    <property type="entry name" value="Pectin_lyase_fold/virulence"/>
</dbReference>
<dbReference type="GO" id="GO:0005576">
    <property type="term" value="C:extracellular region"/>
    <property type="evidence" value="ECO:0007669"/>
    <property type="project" value="UniProtKB-SubCell"/>
</dbReference>
<dbReference type="Pfam" id="PF12708">
    <property type="entry name" value="Pect-lyase_RHGA_epim"/>
    <property type="match status" value="1"/>
</dbReference>
<evidence type="ECO:0000256" key="5">
    <source>
        <dbReference type="SAM" id="Phobius"/>
    </source>
</evidence>
<dbReference type="AlphaFoldDB" id="A0A835I403"/>
<sequence length="330" mass="37029">MKNRNEEKGNDSNDHVQANTKSTPKKGQPDGKKVMLQGKVDVVGKSKSKLSLPKRSKDTTTSTSVNPKTKGKEKIEEKDDEFCVGDKIVRFTPEDVALIFGLPLKGETVVLYPKSVGKSNKLEFMKTYFGIEDEIKLLGVKNEITSVVKKIGKEDDFVRFEWDDKNLVAENISGQGRRKMVSSLILHHMVLLVFFFALTANAIIKVFDVRKFGAVRDGKTDCNKAFLQAFEMACAWEGDAVVYIPIGTYYAGLTIFNSQNDRCKFRTVRFQVEGLVKAPTDLSGDSWIKFRYIKQMTLDRGGIFNGQGASAWPNTLQSAVRPLNFIFLDI</sequence>
<keyword evidence="3" id="KW-0961">Cell wall biogenesis/degradation</keyword>
<keyword evidence="5" id="KW-0472">Membrane</keyword>
<organism evidence="7 8">
    <name type="scientific">Coptis chinensis</name>
    <dbReference type="NCBI Taxonomy" id="261450"/>
    <lineage>
        <taxon>Eukaryota</taxon>
        <taxon>Viridiplantae</taxon>
        <taxon>Streptophyta</taxon>
        <taxon>Embryophyta</taxon>
        <taxon>Tracheophyta</taxon>
        <taxon>Spermatophyta</taxon>
        <taxon>Magnoliopsida</taxon>
        <taxon>Ranunculales</taxon>
        <taxon>Ranunculaceae</taxon>
        <taxon>Coptidoideae</taxon>
        <taxon>Coptis</taxon>
    </lineage>
</organism>